<protein>
    <submittedName>
        <fullName evidence="1">HAD-IIA family hydrolase</fullName>
    </submittedName>
</protein>
<dbReference type="InterPro" id="IPR036412">
    <property type="entry name" value="HAD-like_sf"/>
</dbReference>
<dbReference type="KEGG" id="halx:M0R89_01700"/>
<dbReference type="Proteomes" id="UP000830729">
    <property type="component" value="Chromosome"/>
</dbReference>
<dbReference type="InterPro" id="IPR006357">
    <property type="entry name" value="HAD-SF_hydro_IIA"/>
</dbReference>
<dbReference type="InterPro" id="IPR023214">
    <property type="entry name" value="HAD_sf"/>
</dbReference>
<accession>A0A8U0HV52</accession>
<reference evidence="1 2" key="1">
    <citation type="submission" date="2022-04" db="EMBL/GenBank/DDBJ databases">
        <title>Diverse halophilic archaea isolated from saline environments.</title>
        <authorList>
            <person name="Cui H.-L."/>
        </authorList>
    </citation>
    <scope>NUCLEOTIDE SEQUENCE [LARGE SCALE GENOMIC DNA]</scope>
    <source>
        <strain evidence="1 2">XZYJT49</strain>
    </source>
</reference>
<dbReference type="GO" id="GO:0005737">
    <property type="term" value="C:cytoplasm"/>
    <property type="evidence" value="ECO:0007669"/>
    <property type="project" value="TreeGrafter"/>
</dbReference>
<dbReference type="Gene3D" id="3.40.50.1000">
    <property type="entry name" value="HAD superfamily/HAD-like"/>
    <property type="match status" value="2"/>
</dbReference>
<dbReference type="PANTHER" id="PTHR19288">
    <property type="entry name" value="4-NITROPHENYLPHOSPHATASE-RELATED"/>
    <property type="match status" value="1"/>
</dbReference>
<organism evidence="1 2">
    <name type="scientific">Halorussus limi</name>
    <dbReference type="NCBI Taxonomy" id="2938695"/>
    <lineage>
        <taxon>Archaea</taxon>
        <taxon>Methanobacteriati</taxon>
        <taxon>Methanobacteriota</taxon>
        <taxon>Stenosarchaea group</taxon>
        <taxon>Halobacteria</taxon>
        <taxon>Halobacteriales</taxon>
        <taxon>Haladaptataceae</taxon>
        <taxon>Halorussus</taxon>
    </lineage>
</organism>
<name>A0A8U0HV52_9EURY</name>
<dbReference type="NCBIfam" id="TIGR01460">
    <property type="entry name" value="HAD-SF-IIA"/>
    <property type="match status" value="1"/>
</dbReference>
<dbReference type="SUPFAM" id="SSF56784">
    <property type="entry name" value="HAD-like"/>
    <property type="match status" value="1"/>
</dbReference>
<dbReference type="AlphaFoldDB" id="A0A8U0HV52"/>
<gene>
    <name evidence="1" type="ORF">M0R89_01700</name>
</gene>
<dbReference type="GO" id="GO:0016791">
    <property type="term" value="F:phosphatase activity"/>
    <property type="evidence" value="ECO:0007669"/>
    <property type="project" value="TreeGrafter"/>
</dbReference>
<keyword evidence="2" id="KW-1185">Reference proteome</keyword>
<proteinExistence type="predicted"/>
<dbReference type="RefSeq" id="WP_248650840.1">
    <property type="nucleotide sequence ID" value="NZ_CP096659.1"/>
</dbReference>
<keyword evidence="1" id="KW-0378">Hydrolase</keyword>
<sequence length="257" mass="26591">MTVRSVVLDVDGTLVRGDEPVPGAIATVDRLRERGVDLLLLSNNPTETPADYAARLADLGFAVGPNDVVTSGSLTADYVAAEYPGAATYLLGEAGLREMLAARGVPLVTDPDRAEVVVASIDREFTYDRLRDALWALDGAAFVASDPDRTIPAPDRPVPGSGAIVAALAEAADRKPDATLGKPGRTAAEAVESRVVGRNEEVLVVGDRLDTDIALGENAGLTTALVLTGVTTRADAASSPVSPDHVLDSVADVDALL</sequence>
<dbReference type="Pfam" id="PF13242">
    <property type="entry name" value="Hydrolase_like"/>
    <property type="match status" value="1"/>
</dbReference>
<evidence type="ECO:0000313" key="2">
    <source>
        <dbReference type="Proteomes" id="UP000830729"/>
    </source>
</evidence>
<dbReference type="GeneID" id="72183873"/>
<dbReference type="Pfam" id="PF13344">
    <property type="entry name" value="Hydrolase_6"/>
    <property type="match status" value="1"/>
</dbReference>
<dbReference type="EMBL" id="CP096659">
    <property type="protein sequence ID" value="UPV74797.1"/>
    <property type="molecule type" value="Genomic_DNA"/>
</dbReference>
<evidence type="ECO:0000313" key="1">
    <source>
        <dbReference type="EMBL" id="UPV74797.1"/>
    </source>
</evidence>
<dbReference type="PANTHER" id="PTHR19288:SF46">
    <property type="entry name" value="HALOACID DEHALOGENASE-LIKE HYDROLASE DOMAIN-CONTAINING PROTEIN 2"/>
    <property type="match status" value="1"/>
</dbReference>